<proteinExistence type="predicted"/>
<dbReference type="SMART" id="SM00868">
    <property type="entry name" value="zf-AD"/>
    <property type="match status" value="2"/>
</dbReference>
<evidence type="ECO:0000256" key="3">
    <source>
        <dbReference type="ARBA" id="ARBA00022833"/>
    </source>
</evidence>
<accession>A0A1Q3F0L1</accession>
<dbReference type="Gene3D" id="3.40.1800.20">
    <property type="match status" value="2"/>
</dbReference>
<dbReference type="InterPro" id="IPR007588">
    <property type="entry name" value="Znf_FLYWCH"/>
</dbReference>
<dbReference type="PROSITE" id="PS51915">
    <property type="entry name" value="ZAD"/>
    <property type="match status" value="1"/>
</dbReference>
<evidence type="ECO:0000256" key="4">
    <source>
        <dbReference type="PROSITE-ProRule" id="PRU01263"/>
    </source>
</evidence>
<keyword evidence="1 4" id="KW-0479">Metal-binding</keyword>
<dbReference type="GO" id="GO:0008270">
    <property type="term" value="F:zinc ion binding"/>
    <property type="evidence" value="ECO:0007669"/>
    <property type="project" value="UniProtKB-UniRule"/>
</dbReference>
<name>A0A1Q3F0L1_CULTA</name>
<evidence type="ECO:0000259" key="6">
    <source>
        <dbReference type="PROSITE" id="PS51915"/>
    </source>
</evidence>
<evidence type="ECO:0000256" key="2">
    <source>
        <dbReference type="ARBA" id="ARBA00022771"/>
    </source>
</evidence>
<dbReference type="GO" id="GO:0005634">
    <property type="term" value="C:nucleus"/>
    <property type="evidence" value="ECO:0007669"/>
    <property type="project" value="InterPro"/>
</dbReference>
<dbReference type="Pfam" id="PF04500">
    <property type="entry name" value="FLYWCH"/>
    <property type="match status" value="1"/>
</dbReference>
<dbReference type="InterPro" id="IPR012934">
    <property type="entry name" value="Znf_AD"/>
</dbReference>
<dbReference type="SUPFAM" id="SSF57716">
    <property type="entry name" value="Glucocorticoid receptor-like (DNA-binding domain)"/>
    <property type="match status" value="2"/>
</dbReference>
<dbReference type="Pfam" id="PF07776">
    <property type="entry name" value="zf-AD"/>
    <property type="match status" value="2"/>
</dbReference>
<sequence length="820" mass="92816">MSTANTELEPLASCTLCQAEDRPLTSLISTDAKARQLRRYIRDCLKVMINSEDDKNTRICADCGEKLQSFNWFYHQGQANDVFLKQQPEGTIPADEPYCRLCLGLKSNMYNVFPPNGQPDNPLCEIIAECVGVNLSFYQDFGALICPSCHTQLESLTTFKRISKQILLDIGDSESNVSVGQPEAAGQPGPDPESLLEVMSVEPEPTKSSPKSNGKKRKKQPRQVVEAKQVKVEPEPQFSNSSVAFAKTGRQRVFRMLRVADDDRNFEVIKETKGRAKVTIDGYRFVISSEKKDGTSVWNCEWKVLHNCKYTITIDANTKFATFPKGMVHPHEPETRLLKCPFGRGNFLQDDGTEDPFWLLGESGTNKQNERHLIYQNQRYVLRSINAMNDTSEWECKMAKCNARVEIIGIFKFISLASAEHGHTALSGREVRQALQASRLNVDSKDVVTPFRKQALSEEEFKKLGRRRTEFSAPAVYTKMASEDPDRNYDTFKIKENLFKVRFQQYGYKYYLKLGGGATLWKCIWEGLHNCNAMVQISPDTKRAELWGAIQHNHPATPAPIFDCDLTKYSVRSITSTTDETMELLVRECQYFESRSLVYRKHIYNLNQVVNQTETRWSCVKAGTNGQMCPASLIINGMMESFLHKGLHCDPALSDSQLRNIILPGNILDLSVQQDILSSSDGSEPDEPSQEPPPDVLIMLKQQLFNFALGRATIWDKQEGKIMPFYFLKDTAKQDDDGAYLLFYQKHRYSFASIDEYGVSQWICSKLLQPDAQGVTCTAHITVEGVFQRLLAKGSHNHEGAAMLEHVYKPEEDQMMAGVS</sequence>
<dbReference type="PANTHER" id="PTHR39942:SF1">
    <property type="entry name" value="BCDNA.LD26519-RELATED"/>
    <property type="match status" value="1"/>
</dbReference>
<feature type="binding site" evidence="4">
    <location>
        <position position="149"/>
    </location>
    <ligand>
        <name>Zn(2+)</name>
        <dbReference type="ChEBI" id="CHEBI:29105"/>
    </ligand>
</feature>
<dbReference type="Gene3D" id="2.20.25.240">
    <property type="match status" value="1"/>
</dbReference>
<feature type="binding site" evidence="4">
    <location>
        <position position="146"/>
    </location>
    <ligand>
        <name>Zn(2+)</name>
        <dbReference type="ChEBI" id="CHEBI:29105"/>
    </ligand>
</feature>
<evidence type="ECO:0000256" key="5">
    <source>
        <dbReference type="SAM" id="MobiDB-lite"/>
    </source>
</evidence>
<dbReference type="EMBL" id="GFDL01013964">
    <property type="protein sequence ID" value="JAV21081.1"/>
    <property type="molecule type" value="Transcribed_RNA"/>
</dbReference>
<dbReference type="PANTHER" id="PTHR39942">
    <property type="entry name" value="BCDNA.LD26519-RELATED"/>
    <property type="match status" value="1"/>
</dbReference>
<reference evidence="7" key="1">
    <citation type="submission" date="2017-01" db="EMBL/GenBank/DDBJ databases">
        <title>A deep insight into the sialotranscriptome of adult male and female Cluex tarsalis mosquitoes.</title>
        <authorList>
            <person name="Ribeiro J.M."/>
            <person name="Moreira F."/>
            <person name="Bernard K.A."/>
            <person name="Calvo E."/>
        </authorList>
    </citation>
    <scope>NUCLEOTIDE SEQUENCE</scope>
    <source>
        <strain evidence="7">Kern County</strain>
        <tissue evidence="7">Salivary glands</tissue>
    </source>
</reference>
<feature type="domain" description="ZAD" evidence="6">
    <location>
        <begin position="97"/>
        <end position="173"/>
    </location>
</feature>
<keyword evidence="3 4" id="KW-0862">Zinc</keyword>
<protein>
    <recommendedName>
        <fullName evidence="6">ZAD domain-containing protein</fullName>
    </recommendedName>
</protein>
<evidence type="ECO:0000313" key="7">
    <source>
        <dbReference type="EMBL" id="JAV21081.1"/>
    </source>
</evidence>
<organism evidence="7">
    <name type="scientific">Culex tarsalis</name>
    <name type="common">Encephalitis mosquito</name>
    <dbReference type="NCBI Taxonomy" id="7177"/>
    <lineage>
        <taxon>Eukaryota</taxon>
        <taxon>Metazoa</taxon>
        <taxon>Ecdysozoa</taxon>
        <taxon>Arthropoda</taxon>
        <taxon>Hexapoda</taxon>
        <taxon>Insecta</taxon>
        <taxon>Pterygota</taxon>
        <taxon>Neoptera</taxon>
        <taxon>Endopterygota</taxon>
        <taxon>Diptera</taxon>
        <taxon>Nematocera</taxon>
        <taxon>Culicoidea</taxon>
        <taxon>Culicidae</taxon>
        <taxon>Culicinae</taxon>
        <taxon>Culicini</taxon>
        <taxon>Culex</taxon>
        <taxon>Culex</taxon>
    </lineage>
</organism>
<evidence type="ECO:0000256" key="1">
    <source>
        <dbReference type="ARBA" id="ARBA00022723"/>
    </source>
</evidence>
<keyword evidence="2 4" id="KW-0863">Zinc-finger</keyword>
<feature type="region of interest" description="Disordered" evidence="5">
    <location>
        <begin position="200"/>
        <end position="232"/>
    </location>
</feature>
<feature type="binding site" evidence="4">
    <location>
        <position position="99"/>
    </location>
    <ligand>
        <name>Zn(2+)</name>
        <dbReference type="ChEBI" id="CHEBI:29105"/>
    </ligand>
</feature>
<dbReference type="AlphaFoldDB" id="A0A1Q3F0L1"/>
<feature type="binding site" evidence="4">
    <location>
        <position position="102"/>
    </location>
    <ligand>
        <name>Zn(2+)</name>
        <dbReference type="ChEBI" id="CHEBI:29105"/>
    </ligand>
</feature>